<evidence type="ECO:0000313" key="5">
    <source>
        <dbReference type="Proteomes" id="UP000256328"/>
    </source>
</evidence>
<keyword evidence="1" id="KW-0479">Metal-binding</keyword>
<dbReference type="InterPro" id="IPR050197">
    <property type="entry name" value="Aldolase_class_II_sugar_metab"/>
</dbReference>
<accession>A0A3D8T7Y9</accession>
<dbReference type="Pfam" id="PF00596">
    <property type="entry name" value="Aldolase_II"/>
    <property type="match status" value="1"/>
</dbReference>
<evidence type="ECO:0000256" key="2">
    <source>
        <dbReference type="ARBA" id="ARBA00023239"/>
    </source>
</evidence>
<dbReference type="Gene3D" id="3.40.225.10">
    <property type="entry name" value="Class II aldolase/adducin N-terminal domain"/>
    <property type="match status" value="1"/>
</dbReference>
<dbReference type="InterPro" id="IPR001303">
    <property type="entry name" value="Aldolase_II/adducin_N"/>
</dbReference>
<proteinExistence type="predicted"/>
<dbReference type="EMBL" id="PDLN01000001">
    <property type="protein sequence ID" value="RDW94634.1"/>
    <property type="molecule type" value="Genomic_DNA"/>
</dbReference>
<evidence type="ECO:0000313" key="4">
    <source>
        <dbReference type="EMBL" id="RDW94634.1"/>
    </source>
</evidence>
<dbReference type="AlphaFoldDB" id="A0A3D8T7Y9"/>
<dbReference type="GO" id="GO:0046872">
    <property type="term" value="F:metal ion binding"/>
    <property type="evidence" value="ECO:0007669"/>
    <property type="project" value="UniProtKB-KW"/>
</dbReference>
<dbReference type="SUPFAM" id="SSF53639">
    <property type="entry name" value="AraD/HMP-PK domain-like"/>
    <property type="match status" value="1"/>
</dbReference>
<comment type="caution">
    <text evidence="4">The sequence shown here is derived from an EMBL/GenBank/DDBJ whole genome shotgun (WGS) entry which is preliminary data.</text>
</comment>
<keyword evidence="5" id="KW-1185">Reference proteome</keyword>
<evidence type="ECO:0000256" key="1">
    <source>
        <dbReference type="ARBA" id="ARBA00022723"/>
    </source>
</evidence>
<name>A0A3D8T7Y9_9HELO</name>
<feature type="domain" description="Class II aldolase/adducin N-terminal" evidence="3">
    <location>
        <begin position="13"/>
        <end position="211"/>
    </location>
</feature>
<protein>
    <recommendedName>
        <fullName evidence="3">Class II aldolase/adducin N-terminal domain-containing protein</fullName>
    </recommendedName>
</protein>
<reference evidence="4 5" key="1">
    <citation type="journal article" date="2018" name="IMA Fungus">
        <title>IMA Genome-F 9: Draft genome sequence of Annulohypoxylon stygium, Aspergillus mulundensis, Berkeleyomyces basicola (syn. Thielaviopsis basicola), Ceratocystis smalleyi, two Cercospora beticola strains, Coleophoma cylindrospora, Fusarium fracticaudum, Phialophora cf. hyalina, and Morchella septimelata.</title>
        <authorList>
            <person name="Wingfield B.D."/>
            <person name="Bills G.F."/>
            <person name="Dong Y."/>
            <person name="Huang W."/>
            <person name="Nel W.J."/>
            <person name="Swalarsk-Parry B.S."/>
            <person name="Vaghefi N."/>
            <person name="Wilken P.M."/>
            <person name="An Z."/>
            <person name="de Beer Z.W."/>
            <person name="De Vos L."/>
            <person name="Chen L."/>
            <person name="Duong T.A."/>
            <person name="Gao Y."/>
            <person name="Hammerbacher A."/>
            <person name="Kikkert J.R."/>
            <person name="Li Y."/>
            <person name="Li H."/>
            <person name="Li K."/>
            <person name="Li Q."/>
            <person name="Liu X."/>
            <person name="Ma X."/>
            <person name="Naidoo K."/>
            <person name="Pethybridge S.J."/>
            <person name="Sun J."/>
            <person name="Steenkamp E.T."/>
            <person name="van der Nest M.A."/>
            <person name="van Wyk S."/>
            <person name="Wingfield M.J."/>
            <person name="Xiong C."/>
            <person name="Yue Q."/>
            <person name="Zhang X."/>
        </authorList>
    </citation>
    <scope>NUCLEOTIDE SEQUENCE [LARGE SCALE GENOMIC DNA]</scope>
    <source>
        <strain evidence="4 5">BP5796</strain>
    </source>
</reference>
<dbReference type="SMART" id="SM01007">
    <property type="entry name" value="Aldolase_II"/>
    <property type="match status" value="1"/>
</dbReference>
<dbReference type="GO" id="GO:0019323">
    <property type="term" value="P:pentose catabolic process"/>
    <property type="evidence" value="ECO:0007669"/>
    <property type="project" value="TreeGrafter"/>
</dbReference>
<organism evidence="4 5">
    <name type="scientific">Coleophoma crateriformis</name>
    <dbReference type="NCBI Taxonomy" id="565419"/>
    <lineage>
        <taxon>Eukaryota</taxon>
        <taxon>Fungi</taxon>
        <taxon>Dikarya</taxon>
        <taxon>Ascomycota</taxon>
        <taxon>Pezizomycotina</taxon>
        <taxon>Leotiomycetes</taxon>
        <taxon>Helotiales</taxon>
        <taxon>Dermateaceae</taxon>
        <taxon>Coleophoma</taxon>
    </lineage>
</organism>
<dbReference type="PANTHER" id="PTHR22789">
    <property type="entry name" value="FUCULOSE PHOSPHATE ALDOLASE"/>
    <property type="match status" value="1"/>
</dbReference>
<dbReference type="PANTHER" id="PTHR22789:SF0">
    <property type="entry name" value="3-OXO-TETRONATE 4-PHOSPHATE DECARBOXYLASE-RELATED"/>
    <property type="match status" value="1"/>
</dbReference>
<dbReference type="InterPro" id="IPR036409">
    <property type="entry name" value="Aldolase_II/adducin_N_sf"/>
</dbReference>
<dbReference type="OrthoDB" id="2932980at2759"/>
<dbReference type="Proteomes" id="UP000256328">
    <property type="component" value="Unassembled WGS sequence"/>
</dbReference>
<keyword evidence="2" id="KW-0456">Lyase</keyword>
<dbReference type="GO" id="GO:0016832">
    <property type="term" value="F:aldehyde-lyase activity"/>
    <property type="evidence" value="ECO:0007669"/>
    <property type="project" value="TreeGrafter"/>
</dbReference>
<sequence length="290" mass="32291">MAVGLLTHPQVRSMLITANHILHYNKVLDAYGHISVRHPYNPNVFIMSASVAPALVSCFENLIEYHVADASPVEPDVRKGFQERFIHSEVYKRYPEINSVVHSHAEAVLPYTMNGVPMQPAFHVAGFLGTHTPVWDISALYHPDDQMDMLVNSIAFGSSLAAAFSTDEVQAHKHDHNVVLMANHGFSTVGRDIQQAVYRAIYTTVNASVLSNAIQLRNAFTASEQPTAELRCLTSEQTIGAMKFNDNSQSRPWELWVREVEACPLYVHQESQAWGEEAASKHRSGAQKNS</sequence>
<evidence type="ECO:0000259" key="3">
    <source>
        <dbReference type="SMART" id="SM01007"/>
    </source>
</evidence>
<dbReference type="GO" id="GO:0005829">
    <property type="term" value="C:cytosol"/>
    <property type="evidence" value="ECO:0007669"/>
    <property type="project" value="TreeGrafter"/>
</dbReference>
<gene>
    <name evidence="4" type="ORF">BP5796_00397</name>
</gene>